<keyword evidence="2" id="KW-1185">Reference proteome</keyword>
<organism evidence="1 2">
    <name type="scientific">Solirubrobacter phytolaccae</name>
    <dbReference type="NCBI Taxonomy" id="1404360"/>
    <lineage>
        <taxon>Bacteria</taxon>
        <taxon>Bacillati</taxon>
        <taxon>Actinomycetota</taxon>
        <taxon>Thermoleophilia</taxon>
        <taxon>Solirubrobacterales</taxon>
        <taxon>Solirubrobacteraceae</taxon>
        <taxon>Solirubrobacter</taxon>
    </lineage>
</organism>
<evidence type="ECO:0000313" key="2">
    <source>
        <dbReference type="Proteomes" id="UP001147653"/>
    </source>
</evidence>
<dbReference type="EMBL" id="JAPDDP010000106">
    <property type="protein sequence ID" value="MDA0185286.1"/>
    <property type="molecule type" value="Genomic_DNA"/>
</dbReference>
<protein>
    <submittedName>
        <fullName evidence="1">Uncharacterized protein</fullName>
    </submittedName>
</protein>
<gene>
    <name evidence="1" type="ORF">OJ997_33585</name>
</gene>
<name>A0A9X3SD06_9ACTN</name>
<sequence length="63" mass="6699">MPGLLEEVFVLWSAARAEANEAYDAWCACPGCDAYAVYRAAEDRADAAETELANLTAGALIFA</sequence>
<proteinExistence type="predicted"/>
<dbReference type="RefSeq" id="WP_270029781.1">
    <property type="nucleotide sequence ID" value="NZ_JAPDDP010000106.1"/>
</dbReference>
<comment type="caution">
    <text evidence="1">The sequence shown here is derived from an EMBL/GenBank/DDBJ whole genome shotgun (WGS) entry which is preliminary data.</text>
</comment>
<dbReference type="Proteomes" id="UP001147653">
    <property type="component" value="Unassembled WGS sequence"/>
</dbReference>
<accession>A0A9X3SD06</accession>
<reference evidence="1" key="1">
    <citation type="submission" date="2022-10" db="EMBL/GenBank/DDBJ databases">
        <title>The WGS of Solirubrobacter phytolaccae KCTC 29190.</title>
        <authorList>
            <person name="Jiang Z."/>
        </authorList>
    </citation>
    <scope>NUCLEOTIDE SEQUENCE</scope>
    <source>
        <strain evidence="1">KCTC 29190</strain>
    </source>
</reference>
<dbReference type="AlphaFoldDB" id="A0A9X3SD06"/>
<evidence type="ECO:0000313" key="1">
    <source>
        <dbReference type="EMBL" id="MDA0185286.1"/>
    </source>
</evidence>